<sequence length="161" mass="18068">MIEDRDVQLLGLLQRDADLSLNELAERVHLSPSACSRRIAQLRRRGVIRRLVALLDRRAVGVPTTVFAVIKVSGHSPGQTEALRTTIAQIDEIVEVHRVTGSFDYIMKIVLPNVEYYDTVYKRLVARLELHDVSAYISMETLKSEGELPLTHLPQDPPSTG</sequence>
<dbReference type="EMBL" id="JACHXV010000001">
    <property type="protein sequence ID" value="MBB3172250.1"/>
    <property type="molecule type" value="Genomic_DNA"/>
</dbReference>
<dbReference type="RefSeq" id="WP_176623526.1">
    <property type="nucleotide sequence ID" value="NZ_JABXXQ010000116.1"/>
</dbReference>
<dbReference type="Pfam" id="PF13412">
    <property type="entry name" value="HTH_24"/>
    <property type="match status" value="1"/>
</dbReference>
<dbReference type="InterPro" id="IPR019888">
    <property type="entry name" value="Tscrpt_reg_AsnC-like"/>
</dbReference>
<feature type="domain" description="HTH asnC-type" evidence="4">
    <location>
        <begin position="2"/>
        <end position="63"/>
    </location>
</feature>
<keyword evidence="1" id="KW-0805">Transcription regulation</keyword>
<dbReference type="GO" id="GO:0006355">
    <property type="term" value="P:regulation of DNA-templated transcription"/>
    <property type="evidence" value="ECO:0007669"/>
    <property type="project" value="UniProtKB-ARBA"/>
</dbReference>
<dbReference type="GO" id="GO:0043200">
    <property type="term" value="P:response to amino acid"/>
    <property type="evidence" value="ECO:0007669"/>
    <property type="project" value="TreeGrafter"/>
</dbReference>
<evidence type="ECO:0000256" key="2">
    <source>
        <dbReference type="ARBA" id="ARBA00023125"/>
    </source>
</evidence>
<evidence type="ECO:0000313" key="6">
    <source>
        <dbReference type="EMBL" id="NVN30197.1"/>
    </source>
</evidence>
<dbReference type="SUPFAM" id="SSF46785">
    <property type="entry name" value="Winged helix' DNA-binding domain"/>
    <property type="match status" value="1"/>
</dbReference>
<dbReference type="Proteomes" id="UP000565205">
    <property type="component" value="Unassembled WGS sequence"/>
</dbReference>
<dbReference type="GO" id="GO:0005829">
    <property type="term" value="C:cytosol"/>
    <property type="evidence" value="ECO:0007669"/>
    <property type="project" value="TreeGrafter"/>
</dbReference>
<evidence type="ECO:0000313" key="7">
    <source>
        <dbReference type="Proteomes" id="UP000557688"/>
    </source>
</evidence>
<gene>
    <name evidence="5" type="ORF">FHR90_000056</name>
    <name evidence="6" type="ORF">HUK83_07605</name>
</gene>
<proteinExistence type="predicted"/>
<name>A0A850NW45_9PROT</name>
<dbReference type="InterPro" id="IPR019887">
    <property type="entry name" value="Tscrpt_reg_AsnC/Lrp_C"/>
</dbReference>
<dbReference type="InterPro" id="IPR036388">
    <property type="entry name" value="WH-like_DNA-bd_sf"/>
</dbReference>
<dbReference type="SUPFAM" id="SSF54909">
    <property type="entry name" value="Dimeric alpha+beta barrel"/>
    <property type="match status" value="1"/>
</dbReference>
<dbReference type="PANTHER" id="PTHR30154">
    <property type="entry name" value="LEUCINE-RESPONSIVE REGULATORY PROTEIN"/>
    <property type="match status" value="1"/>
</dbReference>
<keyword evidence="2" id="KW-0238">DNA-binding</keyword>
<dbReference type="GO" id="GO:0043565">
    <property type="term" value="F:sequence-specific DNA binding"/>
    <property type="evidence" value="ECO:0007669"/>
    <property type="project" value="InterPro"/>
</dbReference>
<dbReference type="Pfam" id="PF01037">
    <property type="entry name" value="AsnC_trans_reg"/>
    <property type="match status" value="1"/>
</dbReference>
<accession>A0A850NW45</accession>
<dbReference type="InterPro" id="IPR011991">
    <property type="entry name" value="ArsR-like_HTH"/>
</dbReference>
<dbReference type="AlphaFoldDB" id="A0A850NW45"/>
<organism evidence="6 8">
    <name type="scientific">Endobacter medicaginis</name>
    <dbReference type="NCBI Taxonomy" id="1181271"/>
    <lineage>
        <taxon>Bacteria</taxon>
        <taxon>Pseudomonadati</taxon>
        <taxon>Pseudomonadota</taxon>
        <taxon>Alphaproteobacteria</taxon>
        <taxon>Acetobacterales</taxon>
        <taxon>Acetobacteraceae</taxon>
        <taxon>Endobacter</taxon>
    </lineage>
</organism>
<reference evidence="5 7" key="2">
    <citation type="submission" date="2020-08" db="EMBL/GenBank/DDBJ databases">
        <title>Genomic Encyclopedia of Type Strains, Phase III (KMG-III): the genomes of soil and plant-associated and newly described type strains.</title>
        <authorList>
            <person name="Whitman W."/>
        </authorList>
    </citation>
    <scope>NUCLEOTIDE SEQUENCE [LARGE SCALE GENOMIC DNA]</scope>
    <source>
        <strain evidence="5 7">CECT 8088</strain>
    </source>
</reference>
<dbReference type="Gene3D" id="3.30.70.920">
    <property type="match status" value="1"/>
</dbReference>
<evidence type="ECO:0000256" key="3">
    <source>
        <dbReference type="ARBA" id="ARBA00023163"/>
    </source>
</evidence>
<comment type="caution">
    <text evidence="6">The sequence shown here is derived from an EMBL/GenBank/DDBJ whole genome shotgun (WGS) entry which is preliminary data.</text>
</comment>
<evidence type="ECO:0000256" key="1">
    <source>
        <dbReference type="ARBA" id="ARBA00023015"/>
    </source>
</evidence>
<dbReference type="EMBL" id="JABXXQ010000116">
    <property type="protein sequence ID" value="NVN30197.1"/>
    <property type="molecule type" value="Genomic_DNA"/>
</dbReference>
<dbReference type="InterPro" id="IPR000485">
    <property type="entry name" value="AsnC-type_HTH_dom"/>
</dbReference>
<dbReference type="Proteomes" id="UP000557688">
    <property type="component" value="Unassembled WGS sequence"/>
</dbReference>
<dbReference type="InterPro" id="IPR011008">
    <property type="entry name" value="Dimeric_a/b-barrel"/>
</dbReference>
<dbReference type="PRINTS" id="PR00033">
    <property type="entry name" value="HTHASNC"/>
</dbReference>
<dbReference type="PANTHER" id="PTHR30154:SF17">
    <property type="entry name" value="DNA-BINDING TRANSCRIPTIONAL ACTIVATOR DECR"/>
    <property type="match status" value="1"/>
</dbReference>
<dbReference type="CDD" id="cd00090">
    <property type="entry name" value="HTH_ARSR"/>
    <property type="match status" value="1"/>
</dbReference>
<evidence type="ECO:0000313" key="8">
    <source>
        <dbReference type="Proteomes" id="UP000565205"/>
    </source>
</evidence>
<dbReference type="InterPro" id="IPR036390">
    <property type="entry name" value="WH_DNA-bd_sf"/>
</dbReference>
<keyword evidence="7" id="KW-1185">Reference proteome</keyword>
<evidence type="ECO:0000259" key="4">
    <source>
        <dbReference type="PROSITE" id="PS50956"/>
    </source>
</evidence>
<protein>
    <submittedName>
        <fullName evidence="6">Lrp/AsnC family transcriptional regulator</fullName>
    </submittedName>
</protein>
<keyword evidence="3" id="KW-0804">Transcription</keyword>
<dbReference type="Gene3D" id="1.10.10.10">
    <property type="entry name" value="Winged helix-like DNA-binding domain superfamily/Winged helix DNA-binding domain"/>
    <property type="match status" value="1"/>
</dbReference>
<dbReference type="PROSITE" id="PS50956">
    <property type="entry name" value="HTH_ASNC_2"/>
    <property type="match status" value="1"/>
</dbReference>
<evidence type="ECO:0000313" key="5">
    <source>
        <dbReference type="EMBL" id="MBB3172250.1"/>
    </source>
</evidence>
<dbReference type="SMART" id="SM00344">
    <property type="entry name" value="HTH_ASNC"/>
    <property type="match status" value="1"/>
</dbReference>
<reference evidence="6 8" key="1">
    <citation type="submission" date="2020-06" db="EMBL/GenBank/DDBJ databases">
        <title>Description of novel acetic acid bacteria.</title>
        <authorList>
            <person name="Sombolestani A."/>
        </authorList>
    </citation>
    <scope>NUCLEOTIDE SEQUENCE [LARGE SCALE GENOMIC DNA]</scope>
    <source>
        <strain evidence="6 8">LMG 26838</strain>
    </source>
</reference>